<evidence type="ECO:0000256" key="3">
    <source>
        <dbReference type="ARBA" id="ARBA00012438"/>
    </source>
</evidence>
<dbReference type="Proteomes" id="UP000503399">
    <property type="component" value="Chromosome"/>
</dbReference>
<evidence type="ECO:0000256" key="7">
    <source>
        <dbReference type="ARBA" id="ARBA00022741"/>
    </source>
</evidence>
<sequence>MTGAAVNASDHKPGLSPYVPVGLVALMGLGMVLERTPHGLLKAGLVLVAALWWAYRETRLQLEARRNLADTVAQLNETVERWASGDLRARVYLDHEDPLDPLAHGMNRVAEVLEERTADLKEDKERLETILGSMANGIIIFNHGLTITLINRAALLLFRIPDPNVTGRHLLEVIRDVTLEDDLTAVTRRGQTVVREWSPREDESVTVELTIAPLKQPVGGLGAVLVARDISAQKEVDRMRADFVANVSHELQTPLTIIRGFTETLLDEQDPLAARRFIGLIHDEANRMSRLVDDLLTLSRIEHRSLPVRREPVDLTELIEGLAAKLGPRMQAAGLSFSQELPARLPPVCGDPDLLAEVFLNLVTNAIQYTPRGGRITVGGQAVAGEVAVSVRDTGIGIPAQDLPRIFERFYRVDRARSRASGGTGLGLAIVKHIVEIHRGRVEVSSTVGQGTTFVVWLPEECDGGVTH</sequence>
<dbReference type="GO" id="GO:0030295">
    <property type="term" value="F:protein kinase activator activity"/>
    <property type="evidence" value="ECO:0007669"/>
    <property type="project" value="TreeGrafter"/>
</dbReference>
<accession>A0A6F8ZIV8</accession>
<dbReference type="InterPro" id="IPR036890">
    <property type="entry name" value="HATPase_C_sf"/>
</dbReference>
<dbReference type="SUPFAM" id="SSF55785">
    <property type="entry name" value="PYP-like sensor domain (PAS domain)"/>
    <property type="match status" value="1"/>
</dbReference>
<dbReference type="InterPro" id="IPR003594">
    <property type="entry name" value="HATPase_dom"/>
</dbReference>
<dbReference type="InterPro" id="IPR035965">
    <property type="entry name" value="PAS-like_dom_sf"/>
</dbReference>
<protein>
    <recommendedName>
        <fullName evidence="3">histidine kinase</fullName>
        <ecNumber evidence="3">2.7.13.3</ecNumber>
    </recommendedName>
</protein>
<dbReference type="PANTHER" id="PTHR42878:SF7">
    <property type="entry name" value="SENSOR HISTIDINE KINASE GLRK"/>
    <property type="match status" value="1"/>
</dbReference>
<dbReference type="InterPro" id="IPR003660">
    <property type="entry name" value="HAMP_dom"/>
</dbReference>
<keyword evidence="4" id="KW-0597">Phosphoprotein</keyword>
<dbReference type="GO" id="GO:0000155">
    <property type="term" value="F:phosphorelay sensor kinase activity"/>
    <property type="evidence" value="ECO:0007669"/>
    <property type="project" value="InterPro"/>
</dbReference>
<keyword evidence="17" id="KW-1185">Reference proteome</keyword>
<evidence type="ECO:0000256" key="9">
    <source>
        <dbReference type="ARBA" id="ARBA00022840"/>
    </source>
</evidence>
<evidence type="ECO:0000256" key="4">
    <source>
        <dbReference type="ARBA" id="ARBA00022553"/>
    </source>
</evidence>
<evidence type="ECO:0000256" key="8">
    <source>
        <dbReference type="ARBA" id="ARBA00022777"/>
    </source>
</evidence>
<dbReference type="Gene3D" id="3.30.565.10">
    <property type="entry name" value="Histidine kinase-like ATPase, C-terminal domain"/>
    <property type="match status" value="1"/>
</dbReference>
<dbReference type="Gene3D" id="3.30.450.20">
    <property type="entry name" value="PAS domain"/>
    <property type="match status" value="1"/>
</dbReference>
<dbReference type="EC" id="2.7.13.3" evidence="3"/>
<dbReference type="SMART" id="SM00091">
    <property type="entry name" value="PAS"/>
    <property type="match status" value="1"/>
</dbReference>
<dbReference type="Pfam" id="PF08448">
    <property type="entry name" value="PAS_4"/>
    <property type="match status" value="1"/>
</dbReference>
<evidence type="ECO:0000259" key="15">
    <source>
        <dbReference type="PROSITE" id="PS50885"/>
    </source>
</evidence>
<evidence type="ECO:0000259" key="14">
    <source>
        <dbReference type="PROSITE" id="PS50109"/>
    </source>
</evidence>
<dbReference type="PANTHER" id="PTHR42878">
    <property type="entry name" value="TWO-COMPONENT HISTIDINE KINASE"/>
    <property type="match status" value="1"/>
</dbReference>
<evidence type="ECO:0000256" key="5">
    <source>
        <dbReference type="ARBA" id="ARBA00022679"/>
    </source>
</evidence>
<evidence type="ECO:0000256" key="1">
    <source>
        <dbReference type="ARBA" id="ARBA00000085"/>
    </source>
</evidence>
<keyword evidence="7" id="KW-0547">Nucleotide-binding</keyword>
<feature type="domain" description="Histidine kinase" evidence="14">
    <location>
        <begin position="246"/>
        <end position="462"/>
    </location>
</feature>
<keyword evidence="11" id="KW-0902">Two-component regulatory system</keyword>
<reference evidence="16 17" key="1">
    <citation type="submission" date="2020-02" db="EMBL/GenBank/DDBJ databases">
        <authorList>
            <person name="Hogendoorn C."/>
        </authorList>
    </citation>
    <scope>NUCLEOTIDE SEQUENCE [LARGE SCALE GENOMIC DNA]</scope>
    <source>
        <strain evidence="16">R501</strain>
    </source>
</reference>
<dbReference type="SUPFAM" id="SSF47384">
    <property type="entry name" value="Homodimeric domain of signal transducing histidine kinase"/>
    <property type="match status" value="1"/>
</dbReference>
<dbReference type="FunFam" id="3.30.565.10:FF:000006">
    <property type="entry name" value="Sensor histidine kinase WalK"/>
    <property type="match status" value="1"/>
</dbReference>
<keyword evidence="9" id="KW-0067">ATP-binding</keyword>
<evidence type="ECO:0000256" key="10">
    <source>
        <dbReference type="ARBA" id="ARBA00022989"/>
    </source>
</evidence>
<dbReference type="GO" id="GO:0016020">
    <property type="term" value="C:membrane"/>
    <property type="evidence" value="ECO:0007669"/>
    <property type="project" value="UniProtKB-SubCell"/>
</dbReference>
<dbReference type="GO" id="GO:0005524">
    <property type="term" value="F:ATP binding"/>
    <property type="evidence" value="ECO:0007669"/>
    <property type="project" value="UniProtKB-KW"/>
</dbReference>
<dbReference type="Pfam" id="PF00512">
    <property type="entry name" value="HisKA"/>
    <property type="match status" value="1"/>
</dbReference>
<dbReference type="CDD" id="cd00130">
    <property type="entry name" value="PAS"/>
    <property type="match status" value="1"/>
</dbReference>
<evidence type="ECO:0000256" key="11">
    <source>
        <dbReference type="ARBA" id="ARBA00023012"/>
    </source>
</evidence>
<dbReference type="InterPro" id="IPR003661">
    <property type="entry name" value="HisK_dim/P_dom"/>
</dbReference>
<dbReference type="InterPro" id="IPR050351">
    <property type="entry name" value="BphY/WalK/GraS-like"/>
</dbReference>
<dbReference type="PROSITE" id="PS50885">
    <property type="entry name" value="HAMP"/>
    <property type="match status" value="1"/>
</dbReference>
<dbReference type="SMART" id="SM00387">
    <property type="entry name" value="HATPase_c"/>
    <property type="match status" value="1"/>
</dbReference>
<feature type="transmembrane region" description="Helical" evidence="13">
    <location>
        <begin position="39"/>
        <end position="55"/>
    </location>
</feature>
<feature type="domain" description="HAMP" evidence="15">
    <location>
        <begin position="66"/>
        <end position="118"/>
    </location>
</feature>
<dbReference type="PRINTS" id="PR00344">
    <property type="entry name" value="BCTRLSENSOR"/>
</dbReference>
<comment type="subcellular location">
    <subcellularLocation>
        <location evidence="2">Membrane</location>
        <topology evidence="2">Multi-pass membrane protein</topology>
    </subcellularLocation>
</comment>
<dbReference type="CDD" id="cd00082">
    <property type="entry name" value="HisKA"/>
    <property type="match status" value="1"/>
</dbReference>
<name>A0A6F8ZIV8_9FIRM</name>
<evidence type="ECO:0000313" key="17">
    <source>
        <dbReference type="Proteomes" id="UP000503399"/>
    </source>
</evidence>
<dbReference type="KEGG" id="hfv:R50_2231"/>
<keyword evidence="6 13" id="KW-0812">Transmembrane</keyword>
<evidence type="ECO:0000256" key="6">
    <source>
        <dbReference type="ARBA" id="ARBA00022692"/>
    </source>
</evidence>
<evidence type="ECO:0000256" key="12">
    <source>
        <dbReference type="ARBA" id="ARBA00023136"/>
    </source>
</evidence>
<evidence type="ECO:0000256" key="2">
    <source>
        <dbReference type="ARBA" id="ARBA00004141"/>
    </source>
</evidence>
<feature type="transmembrane region" description="Helical" evidence="13">
    <location>
        <begin position="15"/>
        <end position="32"/>
    </location>
</feature>
<dbReference type="CDD" id="cd00075">
    <property type="entry name" value="HATPase"/>
    <property type="match status" value="1"/>
</dbReference>
<evidence type="ECO:0000313" key="16">
    <source>
        <dbReference type="EMBL" id="CAB1129728.1"/>
    </source>
</evidence>
<dbReference type="SMART" id="SM00388">
    <property type="entry name" value="HisKA"/>
    <property type="match status" value="1"/>
</dbReference>
<dbReference type="Gene3D" id="1.10.287.130">
    <property type="match status" value="1"/>
</dbReference>
<dbReference type="InterPro" id="IPR000014">
    <property type="entry name" value="PAS"/>
</dbReference>
<proteinExistence type="predicted"/>
<comment type="catalytic activity">
    <reaction evidence="1">
        <text>ATP + protein L-histidine = ADP + protein N-phospho-L-histidine.</text>
        <dbReference type="EC" id="2.7.13.3"/>
    </reaction>
</comment>
<organism evidence="16 17">
    <name type="scientific">Candidatus Hydrogenisulfobacillus filiaventi</name>
    <dbReference type="NCBI Taxonomy" id="2707344"/>
    <lineage>
        <taxon>Bacteria</taxon>
        <taxon>Bacillati</taxon>
        <taxon>Bacillota</taxon>
        <taxon>Clostridia</taxon>
        <taxon>Eubacteriales</taxon>
        <taxon>Clostridiales Family XVII. Incertae Sedis</taxon>
        <taxon>Candidatus Hydrogenisulfobacillus</taxon>
    </lineage>
</organism>
<dbReference type="Pfam" id="PF02518">
    <property type="entry name" value="HATPase_c"/>
    <property type="match status" value="1"/>
</dbReference>
<dbReference type="FunFam" id="1.10.287.130:FF:000001">
    <property type="entry name" value="Two-component sensor histidine kinase"/>
    <property type="match status" value="1"/>
</dbReference>
<keyword evidence="10 13" id="KW-1133">Transmembrane helix</keyword>
<dbReference type="Gene3D" id="1.10.8.500">
    <property type="entry name" value="HAMP domain in histidine kinase"/>
    <property type="match status" value="1"/>
</dbReference>
<keyword evidence="8 16" id="KW-0418">Kinase</keyword>
<dbReference type="SMART" id="SM00304">
    <property type="entry name" value="HAMP"/>
    <property type="match status" value="1"/>
</dbReference>
<gene>
    <name evidence="16" type="ORF">R50_2231</name>
</gene>
<dbReference type="GO" id="GO:0007234">
    <property type="term" value="P:osmosensory signaling via phosphorelay pathway"/>
    <property type="evidence" value="ECO:0007669"/>
    <property type="project" value="TreeGrafter"/>
</dbReference>
<dbReference type="InterPro" id="IPR004358">
    <property type="entry name" value="Sig_transdc_His_kin-like_C"/>
</dbReference>
<keyword evidence="5" id="KW-0808">Transferase</keyword>
<keyword evidence="12 13" id="KW-0472">Membrane</keyword>
<dbReference type="InterPro" id="IPR005467">
    <property type="entry name" value="His_kinase_dom"/>
</dbReference>
<evidence type="ECO:0000256" key="13">
    <source>
        <dbReference type="SAM" id="Phobius"/>
    </source>
</evidence>
<dbReference type="NCBIfam" id="TIGR00229">
    <property type="entry name" value="sensory_box"/>
    <property type="match status" value="1"/>
</dbReference>
<dbReference type="PROSITE" id="PS50109">
    <property type="entry name" value="HIS_KIN"/>
    <property type="match status" value="1"/>
</dbReference>
<dbReference type="InterPro" id="IPR013656">
    <property type="entry name" value="PAS_4"/>
</dbReference>
<dbReference type="GO" id="GO:0000156">
    <property type="term" value="F:phosphorelay response regulator activity"/>
    <property type="evidence" value="ECO:0007669"/>
    <property type="project" value="TreeGrafter"/>
</dbReference>
<dbReference type="AlphaFoldDB" id="A0A6F8ZIV8"/>
<dbReference type="InterPro" id="IPR036097">
    <property type="entry name" value="HisK_dim/P_sf"/>
</dbReference>
<dbReference type="SUPFAM" id="SSF55874">
    <property type="entry name" value="ATPase domain of HSP90 chaperone/DNA topoisomerase II/histidine kinase"/>
    <property type="match status" value="1"/>
</dbReference>
<dbReference type="EMBL" id="LR778114">
    <property type="protein sequence ID" value="CAB1129728.1"/>
    <property type="molecule type" value="Genomic_DNA"/>
</dbReference>